<accession>A0A4R7ERY8</accession>
<dbReference type="AlphaFoldDB" id="A0A4R7ERY8"/>
<organism evidence="2 3">
    <name type="scientific">Myroides indicus</name>
    <dbReference type="NCBI Taxonomy" id="1323422"/>
    <lineage>
        <taxon>Bacteria</taxon>
        <taxon>Pseudomonadati</taxon>
        <taxon>Bacteroidota</taxon>
        <taxon>Flavobacteriia</taxon>
        <taxon>Flavobacteriales</taxon>
        <taxon>Flavobacteriaceae</taxon>
        <taxon>Myroides</taxon>
    </lineage>
</organism>
<feature type="region of interest" description="Disordered" evidence="1">
    <location>
        <begin position="1"/>
        <end position="25"/>
    </location>
</feature>
<evidence type="ECO:0000256" key="1">
    <source>
        <dbReference type="SAM" id="MobiDB-lite"/>
    </source>
</evidence>
<keyword evidence="3" id="KW-1185">Reference proteome</keyword>
<name>A0A4R7ERY8_9FLAO</name>
<gene>
    <name evidence="2" type="ORF">C8P70_12023</name>
</gene>
<evidence type="ECO:0000313" key="2">
    <source>
        <dbReference type="EMBL" id="TDS56530.1"/>
    </source>
</evidence>
<proteinExistence type="predicted"/>
<dbReference type="Proteomes" id="UP000295215">
    <property type="component" value="Unassembled WGS sequence"/>
</dbReference>
<sequence>MSKDPRRKLEEGYKKGTRGVQEGSNKSEKKILINYELKYFVFVKPESQQYLNNMGDTENTGDKGIKKAIYLKRSTKPAYVPQVTYVPQIVQLKTKERLKIKTSAILFCYFIYLKKSYIFNYQLLKIQSYGKY</sequence>
<reference evidence="2 3" key="1">
    <citation type="submission" date="2019-03" db="EMBL/GenBank/DDBJ databases">
        <title>Genomic Encyclopedia of Archaeal and Bacterial Type Strains, Phase II (KMG-II): from individual species to whole genera.</title>
        <authorList>
            <person name="Goeker M."/>
        </authorList>
    </citation>
    <scope>NUCLEOTIDE SEQUENCE [LARGE SCALE GENOMIC DNA]</scope>
    <source>
        <strain evidence="2 3">DSM 28213</strain>
    </source>
</reference>
<evidence type="ECO:0000313" key="3">
    <source>
        <dbReference type="Proteomes" id="UP000295215"/>
    </source>
</evidence>
<dbReference type="RefSeq" id="WP_133713041.1">
    <property type="nucleotide sequence ID" value="NZ_SOAG01000020.1"/>
</dbReference>
<feature type="compositionally biased region" description="Basic and acidic residues" evidence="1">
    <location>
        <begin position="1"/>
        <end position="14"/>
    </location>
</feature>
<protein>
    <submittedName>
        <fullName evidence="2">Uncharacterized protein</fullName>
    </submittedName>
</protein>
<comment type="caution">
    <text evidence="2">The sequence shown here is derived from an EMBL/GenBank/DDBJ whole genome shotgun (WGS) entry which is preliminary data.</text>
</comment>
<dbReference type="EMBL" id="SOAG01000020">
    <property type="protein sequence ID" value="TDS56530.1"/>
    <property type="molecule type" value="Genomic_DNA"/>
</dbReference>